<dbReference type="EMBL" id="HBIS01001261">
    <property type="protein sequence ID" value="CAE0607283.1"/>
    <property type="molecule type" value="Transcribed_RNA"/>
</dbReference>
<dbReference type="AlphaFoldDB" id="A0A6U9Q032"/>
<comment type="similarity">
    <text evidence="2">Belongs to the Dus family. Dus3 subfamily.</text>
</comment>
<dbReference type="SUPFAM" id="SSF51395">
    <property type="entry name" value="FMN-linked oxidoreductases"/>
    <property type="match status" value="1"/>
</dbReference>
<evidence type="ECO:0000256" key="9">
    <source>
        <dbReference type="ARBA" id="ARBA00048266"/>
    </source>
</evidence>
<comment type="catalytic activity">
    <reaction evidence="9">
        <text>5,6-dihydrouridine(47) in tRNA + NAD(+) = uridine(47) in tRNA + NADH + H(+)</text>
        <dbReference type="Rhea" id="RHEA:53364"/>
        <dbReference type="Rhea" id="RHEA-COMP:13539"/>
        <dbReference type="Rhea" id="RHEA-COMP:13540"/>
        <dbReference type="ChEBI" id="CHEBI:15378"/>
        <dbReference type="ChEBI" id="CHEBI:57540"/>
        <dbReference type="ChEBI" id="CHEBI:57945"/>
        <dbReference type="ChEBI" id="CHEBI:65315"/>
        <dbReference type="ChEBI" id="CHEBI:74443"/>
        <dbReference type="EC" id="1.3.1.89"/>
    </reaction>
    <physiologicalReaction direction="right-to-left" evidence="9">
        <dbReference type="Rhea" id="RHEA:53366"/>
    </physiologicalReaction>
</comment>
<organism evidence="15">
    <name type="scientific">Picocystis salinarum</name>
    <dbReference type="NCBI Taxonomy" id="88271"/>
    <lineage>
        <taxon>Eukaryota</taxon>
        <taxon>Viridiplantae</taxon>
        <taxon>Chlorophyta</taxon>
        <taxon>Picocystophyceae</taxon>
        <taxon>Picocystales</taxon>
        <taxon>Picocystaceae</taxon>
        <taxon>Picocystis</taxon>
    </lineage>
</organism>
<dbReference type="InterPro" id="IPR035587">
    <property type="entry name" value="DUS-like_FMN-bd"/>
</dbReference>
<evidence type="ECO:0000256" key="12">
    <source>
        <dbReference type="ARBA" id="ARBA00049513"/>
    </source>
</evidence>
<keyword evidence="5" id="KW-0288">FMN</keyword>
<evidence type="ECO:0000256" key="3">
    <source>
        <dbReference type="ARBA" id="ARBA00012376"/>
    </source>
</evidence>
<evidence type="ECO:0000256" key="5">
    <source>
        <dbReference type="ARBA" id="ARBA00022643"/>
    </source>
</evidence>
<dbReference type="EC" id="1.3.1.89" evidence="3"/>
<evidence type="ECO:0000256" key="7">
    <source>
        <dbReference type="ARBA" id="ARBA00022857"/>
    </source>
</evidence>
<evidence type="ECO:0000256" key="6">
    <source>
        <dbReference type="ARBA" id="ARBA00022694"/>
    </source>
</evidence>
<keyword evidence="8" id="KW-0560">Oxidoreductase</keyword>
<protein>
    <recommendedName>
        <fullName evidence="3">tRNA-dihydrouridine(47) synthase [NAD(P)(+)]</fullName>
        <ecNumber evidence="3">1.3.1.89</ecNumber>
    </recommendedName>
</protein>
<evidence type="ECO:0000313" key="15">
    <source>
        <dbReference type="EMBL" id="CAE0607283.1"/>
    </source>
</evidence>
<keyword evidence="4" id="KW-0285">Flavoprotein</keyword>
<evidence type="ECO:0000259" key="13">
    <source>
        <dbReference type="Pfam" id="PF01207"/>
    </source>
</evidence>
<evidence type="ECO:0000313" key="16">
    <source>
        <dbReference type="EMBL" id="CAE0607284.1"/>
    </source>
</evidence>
<gene>
    <name evidence="14" type="ORF">PSAL00342_LOCUS1099</name>
    <name evidence="15" type="ORF">PSAL00342_LOCUS1100</name>
    <name evidence="16" type="ORF">PSAL00342_LOCUS1101</name>
</gene>
<reference evidence="15" key="1">
    <citation type="submission" date="2021-01" db="EMBL/GenBank/DDBJ databases">
        <authorList>
            <person name="Corre E."/>
            <person name="Pelletier E."/>
            <person name="Niang G."/>
            <person name="Scheremetjew M."/>
            <person name="Finn R."/>
            <person name="Kale V."/>
            <person name="Holt S."/>
            <person name="Cochrane G."/>
            <person name="Meng A."/>
            <person name="Brown T."/>
            <person name="Cohen L."/>
        </authorList>
    </citation>
    <scope>NUCLEOTIDE SEQUENCE</scope>
    <source>
        <strain evidence="15">CCMP1897</strain>
    </source>
</reference>
<evidence type="ECO:0000256" key="10">
    <source>
        <dbReference type="ARBA" id="ARBA00048342"/>
    </source>
</evidence>
<dbReference type="PANTHER" id="PTHR45846">
    <property type="entry name" value="TRNA-DIHYDROURIDINE(47) SYNTHASE [NAD(P)(+)]-LIKE"/>
    <property type="match status" value="1"/>
</dbReference>
<sequence>MVPFCRSTGFHSCQHRQPSTPTVSSRMATSLRCTAEANASTSQHVRGLDYKELLDRRRRGMCPALFLAPMEGLGDRRFRRAFERSIGGFDEACTEFIRVPSKVENPEKMAAGLAKSYDKNELVQGTPIAAQLMGSNPELLALVATLLCERGAPRIDLNCGCPANKVTGNGAGSTLLKAPEHLHRCAEAIATAIRSASAETIMTVKMRSGFDDASLLVDNLYAAQEAGAEFLTLHPRTKADGYRVRAKWEHIGMAKDILHIPVVGNGDVISVATAQGILAETGCDGIMIGRGAVQDPFLFHRFRSAWGGSNAGFASEAEDVCRFVCCFAEEIQGVDLMHRGRKCHGATSARVNEGKMNSLKQVCKYLFTQNASMQAGLSPLLRTSPHSCTFEAFLKLVLQEIRSRWTPGGLQTDVQVDHFSYKR</sequence>
<dbReference type="PROSITE" id="PS01136">
    <property type="entry name" value="UPF0034"/>
    <property type="match status" value="1"/>
</dbReference>
<dbReference type="InterPro" id="IPR018517">
    <property type="entry name" value="tRNA_hU_synthase_CS"/>
</dbReference>
<dbReference type="GO" id="GO:0102265">
    <property type="term" value="F:tRNA-dihydrouridine47 synthase activity"/>
    <property type="evidence" value="ECO:0007669"/>
    <property type="project" value="UniProtKB-EC"/>
</dbReference>
<evidence type="ECO:0000256" key="8">
    <source>
        <dbReference type="ARBA" id="ARBA00023002"/>
    </source>
</evidence>
<dbReference type="CDD" id="cd02801">
    <property type="entry name" value="DUS_like_FMN"/>
    <property type="match status" value="1"/>
</dbReference>
<comment type="cofactor">
    <cofactor evidence="1">
        <name>FMN</name>
        <dbReference type="ChEBI" id="CHEBI:58210"/>
    </cofactor>
</comment>
<keyword evidence="6" id="KW-0819">tRNA processing</keyword>
<name>A0A6U9Q032_9CHLO</name>
<dbReference type="PANTHER" id="PTHR45846:SF1">
    <property type="entry name" value="TRNA-DIHYDROURIDINE(47) SYNTHASE [NAD(P)(+)]-LIKE"/>
    <property type="match status" value="1"/>
</dbReference>
<comment type="catalytic activity">
    <reaction evidence="11">
        <text>a 5,6-dihydrouridine in mRNA + NADP(+) = a uridine in mRNA + NADPH + H(+)</text>
        <dbReference type="Rhea" id="RHEA:69855"/>
        <dbReference type="Rhea" id="RHEA-COMP:14658"/>
        <dbReference type="Rhea" id="RHEA-COMP:17789"/>
        <dbReference type="ChEBI" id="CHEBI:15378"/>
        <dbReference type="ChEBI" id="CHEBI:57783"/>
        <dbReference type="ChEBI" id="CHEBI:58349"/>
        <dbReference type="ChEBI" id="CHEBI:65315"/>
        <dbReference type="ChEBI" id="CHEBI:74443"/>
    </reaction>
    <physiologicalReaction direction="right-to-left" evidence="11">
        <dbReference type="Rhea" id="RHEA:69857"/>
    </physiologicalReaction>
</comment>
<dbReference type="GO" id="GO:0050660">
    <property type="term" value="F:flavin adenine dinucleotide binding"/>
    <property type="evidence" value="ECO:0007669"/>
    <property type="project" value="InterPro"/>
</dbReference>
<accession>A0A6U9Q032</accession>
<dbReference type="Pfam" id="PF01207">
    <property type="entry name" value="Dus"/>
    <property type="match status" value="1"/>
</dbReference>
<dbReference type="EMBL" id="HBIS01001262">
    <property type="protein sequence ID" value="CAE0607284.1"/>
    <property type="molecule type" value="Transcribed_RNA"/>
</dbReference>
<dbReference type="InterPro" id="IPR013785">
    <property type="entry name" value="Aldolase_TIM"/>
</dbReference>
<proteinExistence type="inferred from homology"/>
<feature type="domain" description="DUS-like FMN-binding" evidence="13">
    <location>
        <begin position="67"/>
        <end position="311"/>
    </location>
</feature>
<keyword evidence="7" id="KW-0521">NADP</keyword>
<evidence type="ECO:0000256" key="1">
    <source>
        <dbReference type="ARBA" id="ARBA00001917"/>
    </source>
</evidence>
<evidence type="ECO:0000256" key="4">
    <source>
        <dbReference type="ARBA" id="ARBA00022630"/>
    </source>
</evidence>
<comment type="catalytic activity">
    <reaction evidence="12">
        <text>5,6-dihydrouridine(47) in tRNA + NADP(+) = uridine(47) in tRNA + NADPH + H(+)</text>
        <dbReference type="Rhea" id="RHEA:53360"/>
        <dbReference type="Rhea" id="RHEA-COMP:13539"/>
        <dbReference type="Rhea" id="RHEA-COMP:13540"/>
        <dbReference type="ChEBI" id="CHEBI:15378"/>
        <dbReference type="ChEBI" id="CHEBI:57783"/>
        <dbReference type="ChEBI" id="CHEBI:58349"/>
        <dbReference type="ChEBI" id="CHEBI:65315"/>
        <dbReference type="ChEBI" id="CHEBI:74443"/>
        <dbReference type="EC" id="1.3.1.89"/>
    </reaction>
    <physiologicalReaction direction="right-to-left" evidence="12">
        <dbReference type="Rhea" id="RHEA:53362"/>
    </physiologicalReaction>
</comment>
<dbReference type="Gene3D" id="3.20.20.70">
    <property type="entry name" value="Aldolase class I"/>
    <property type="match status" value="1"/>
</dbReference>
<dbReference type="GO" id="GO:0003723">
    <property type="term" value="F:RNA binding"/>
    <property type="evidence" value="ECO:0007669"/>
    <property type="project" value="TreeGrafter"/>
</dbReference>
<evidence type="ECO:0000256" key="2">
    <source>
        <dbReference type="ARBA" id="ARBA00005451"/>
    </source>
</evidence>
<comment type="catalytic activity">
    <reaction evidence="10">
        <text>a 5,6-dihydrouridine in mRNA + NAD(+) = a uridine in mRNA + NADH + H(+)</text>
        <dbReference type="Rhea" id="RHEA:69851"/>
        <dbReference type="Rhea" id="RHEA-COMP:14658"/>
        <dbReference type="Rhea" id="RHEA-COMP:17789"/>
        <dbReference type="ChEBI" id="CHEBI:15378"/>
        <dbReference type="ChEBI" id="CHEBI:57540"/>
        <dbReference type="ChEBI" id="CHEBI:57945"/>
        <dbReference type="ChEBI" id="CHEBI:65315"/>
        <dbReference type="ChEBI" id="CHEBI:74443"/>
    </reaction>
    <physiologicalReaction direction="right-to-left" evidence="10">
        <dbReference type="Rhea" id="RHEA:69853"/>
    </physiologicalReaction>
</comment>
<evidence type="ECO:0000256" key="11">
    <source>
        <dbReference type="ARBA" id="ARBA00049447"/>
    </source>
</evidence>
<dbReference type="EMBL" id="HBIS01001260">
    <property type="protein sequence ID" value="CAE0607282.1"/>
    <property type="molecule type" value="Transcribed_RNA"/>
</dbReference>
<evidence type="ECO:0000313" key="14">
    <source>
        <dbReference type="EMBL" id="CAE0607282.1"/>
    </source>
</evidence>